<proteinExistence type="predicted"/>
<dbReference type="GO" id="GO:0004803">
    <property type="term" value="F:transposase activity"/>
    <property type="evidence" value="ECO:0007669"/>
    <property type="project" value="InterPro"/>
</dbReference>
<protein>
    <submittedName>
        <fullName evidence="2">IS4 family transposase</fullName>
    </submittedName>
</protein>
<evidence type="ECO:0000259" key="1">
    <source>
        <dbReference type="Pfam" id="PF01609"/>
    </source>
</evidence>
<dbReference type="Pfam" id="PF01609">
    <property type="entry name" value="DDE_Tnp_1"/>
    <property type="match status" value="1"/>
</dbReference>
<sequence>MLSLSVPRAGFKNDFSVITDSFLHTPGLPFASVLDAEALFGQADLFSTQIVLWAFLAQTLRDGKGVACSSAVADIAAYLLQTGQRPPCGDTGDYCRARAKLSRRALQRLAGEAADHLEQEAPASWLWKGRHAKLVDGFTFTMPDTADNQRAFPQIGAQRPGVGLPIARTCVVLSLATACVCDLAMGPYEGKETGETALLRRLLDTFNENDVVVFDRYYCSFMMLALLAQQGLHLCARRHQCRASDFRRGRRLGPGDHLVTWTRPPRPRWMSAESYEQMPEILTLREVRFQVTVPGRRTETITIVTTLTDPNVYSRQDLADLYGFRWNAELDIRQIKQTLHLDHVRCKTPAMVARELWVTVLAYNLIRKLIATSAVVHRKQPRHLSFTLACQSLLASWMVLATGSCRDRRALYNLLLAHLAAHGVANRPGRIEPRVLKRRRHRYPLMQQPRAQLRAKLTKT</sequence>
<dbReference type="PANTHER" id="PTHR37529">
    <property type="entry name" value="TRANSPOSASE INSG FOR INSERTION SEQUENCE ELEMENT IS4-RELATED"/>
    <property type="match status" value="1"/>
</dbReference>
<dbReference type="NCBIfam" id="NF033592">
    <property type="entry name" value="transpos_IS4_1"/>
    <property type="match status" value="1"/>
</dbReference>
<organism evidence="2 3">
    <name type="scientific">Anaerobaca lacustris</name>
    <dbReference type="NCBI Taxonomy" id="3044600"/>
    <lineage>
        <taxon>Bacteria</taxon>
        <taxon>Pseudomonadati</taxon>
        <taxon>Planctomycetota</taxon>
        <taxon>Phycisphaerae</taxon>
        <taxon>Sedimentisphaerales</taxon>
        <taxon>Anaerobacaceae</taxon>
        <taxon>Anaerobaca</taxon>
    </lineage>
</organism>
<gene>
    <name evidence="2" type="ORF">QJ522_01635</name>
</gene>
<dbReference type="Proteomes" id="UP001431776">
    <property type="component" value="Unassembled WGS sequence"/>
</dbReference>
<dbReference type="InterPro" id="IPR012337">
    <property type="entry name" value="RNaseH-like_sf"/>
</dbReference>
<dbReference type="SUPFAM" id="SSF53098">
    <property type="entry name" value="Ribonuclease H-like"/>
    <property type="match status" value="1"/>
</dbReference>
<feature type="domain" description="Transposase IS4-like" evidence="1">
    <location>
        <begin position="133"/>
        <end position="365"/>
    </location>
</feature>
<dbReference type="InterPro" id="IPR047952">
    <property type="entry name" value="Transpos_IS4"/>
</dbReference>
<dbReference type="AlphaFoldDB" id="A0AAW6TQ01"/>
<name>A0AAW6TQ01_9BACT</name>
<dbReference type="RefSeq" id="WP_349243140.1">
    <property type="nucleotide sequence ID" value="NZ_JASCXX010000002.1"/>
</dbReference>
<keyword evidence="3" id="KW-1185">Reference proteome</keyword>
<accession>A0AAW6TQ01</accession>
<reference evidence="2" key="1">
    <citation type="submission" date="2023-05" db="EMBL/GenBank/DDBJ databases">
        <title>Anaerotaeda fermentans gen. nov., sp. nov., a novel anaerobic planctomycete of the new family within the order Sedimentisphaerales isolated from Taman Peninsula, Russia.</title>
        <authorList>
            <person name="Khomyakova M.A."/>
            <person name="Merkel A.Y."/>
            <person name="Slobodkin A.I."/>
        </authorList>
    </citation>
    <scope>NUCLEOTIDE SEQUENCE</scope>
    <source>
        <strain evidence="2">M17dextr</strain>
    </source>
</reference>
<dbReference type="GO" id="GO:0006313">
    <property type="term" value="P:DNA transposition"/>
    <property type="evidence" value="ECO:0007669"/>
    <property type="project" value="InterPro"/>
</dbReference>
<comment type="caution">
    <text evidence="2">The sequence shown here is derived from an EMBL/GenBank/DDBJ whole genome shotgun (WGS) entry which is preliminary data.</text>
</comment>
<evidence type="ECO:0000313" key="2">
    <source>
        <dbReference type="EMBL" id="MDI6447728.1"/>
    </source>
</evidence>
<dbReference type="PANTHER" id="PTHR37529:SF1">
    <property type="entry name" value="TRANSPOSASE INSG FOR INSERTION SEQUENCE ELEMENT IS4-RELATED"/>
    <property type="match status" value="1"/>
</dbReference>
<dbReference type="InterPro" id="IPR002559">
    <property type="entry name" value="Transposase_11"/>
</dbReference>
<dbReference type="EMBL" id="JASCXX010000002">
    <property type="protein sequence ID" value="MDI6447728.1"/>
    <property type="molecule type" value="Genomic_DNA"/>
</dbReference>
<evidence type="ECO:0000313" key="3">
    <source>
        <dbReference type="Proteomes" id="UP001431776"/>
    </source>
</evidence>
<dbReference type="GO" id="GO:0003677">
    <property type="term" value="F:DNA binding"/>
    <property type="evidence" value="ECO:0007669"/>
    <property type="project" value="InterPro"/>
</dbReference>